<reference evidence="1 2" key="1">
    <citation type="submission" date="2018-04" db="EMBL/GenBank/DDBJ databases">
        <title>Pseudomonas sp. nov., isolated from mangrove soil.</title>
        <authorList>
            <person name="Chen C."/>
        </authorList>
    </citation>
    <scope>NUCLEOTIDE SEQUENCE [LARGE SCALE GENOMIC DNA]</scope>
    <source>
        <strain evidence="1 2">TC-11</strain>
    </source>
</reference>
<comment type="caution">
    <text evidence="1">The sequence shown here is derived from an EMBL/GenBank/DDBJ whole genome shotgun (WGS) entry which is preliminary data.</text>
</comment>
<dbReference type="OrthoDB" id="6630298at2"/>
<dbReference type="Proteomes" id="UP000244064">
    <property type="component" value="Unassembled WGS sequence"/>
</dbReference>
<evidence type="ECO:0000313" key="1">
    <source>
        <dbReference type="EMBL" id="PTU74967.1"/>
    </source>
</evidence>
<dbReference type="InterPro" id="IPR009444">
    <property type="entry name" value="Conjugal_tfr_TraD_a-type"/>
</dbReference>
<dbReference type="AlphaFoldDB" id="A0A2T5PBA3"/>
<keyword evidence="2" id="KW-1185">Reference proteome</keyword>
<name>A0A2T5PBA3_9PSED</name>
<evidence type="ECO:0008006" key="3">
    <source>
        <dbReference type="Google" id="ProtNLM"/>
    </source>
</evidence>
<organism evidence="1 2">
    <name type="scientific">Pseudomonas mangrovi</name>
    <dbReference type="NCBI Taxonomy" id="2161748"/>
    <lineage>
        <taxon>Bacteria</taxon>
        <taxon>Pseudomonadati</taxon>
        <taxon>Pseudomonadota</taxon>
        <taxon>Gammaproteobacteria</taxon>
        <taxon>Pseudomonadales</taxon>
        <taxon>Pseudomonadaceae</taxon>
        <taxon>Pseudomonas</taxon>
    </lineage>
</organism>
<dbReference type="Pfam" id="PF06412">
    <property type="entry name" value="TraD"/>
    <property type="match status" value="1"/>
</dbReference>
<dbReference type="EMBL" id="QASN01000013">
    <property type="protein sequence ID" value="PTU74967.1"/>
    <property type="molecule type" value="Genomic_DNA"/>
</dbReference>
<gene>
    <name evidence="1" type="ORF">DBO85_06800</name>
</gene>
<protein>
    <recommendedName>
        <fullName evidence="3">Conjugal transfer protein TraD</fullName>
    </recommendedName>
</protein>
<proteinExistence type="predicted"/>
<evidence type="ECO:0000313" key="2">
    <source>
        <dbReference type="Proteomes" id="UP000244064"/>
    </source>
</evidence>
<sequence length="147" mass="16527">MKENWIAERLLYIRNLKSPNDQQRLLLLLSEKEERTAEDNRKLNFLLKAEWAEVKAHKARSDVARIVQAEKDSALKARDRELYQAAGLLILAGLVDTKTGTPVNDRGELLGALLGMAKVPANDPIRTEWKRTGDALIASKEKARAVI</sequence>
<dbReference type="RefSeq" id="WP_108106508.1">
    <property type="nucleotide sequence ID" value="NZ_QASN01000013.1"/>
</dbReference>
<accession>A0A2T5PBA3</accession>